<protein>
    <submittedName>
        <fullName evidence="7">Threonine/homoserine/homoserine lactone efflux protein</fullName>
    </submittedName>
</protein>
<dbReference type="EMBL" id="FSRG01000005">
    <property type="protein sequence ID" value="SIO11319.1"/>
    <property type="molecule type" value="Genomic_DNA"/>
</dbReference>
<keyword evidence="5 6" id="KW-0472">Membrane</keyword>
<dbReference type="OrthoDB" id="9804822at2"/>
<evidence type="ECO:0000256" key="3">
    <source>
        <dbReference type="ARBA" id="ARBA00022692"/>
    </source>
</evidence>
<feature type="transmembrane region" description="Helical" evidence="6">
    <location>
        <begin position="182"/>
        <end position="202"/>
    </location>
</feature>
<evidence type="ECO:0000256" key="5">
    <source>
        <dbReference type="ARBA" id="ARBA00023136"/>
    </source>
</evidence>
<proteinExistence type="predicted"/>
<dbReference type="Proteomes" id="UP000184694">
    <property type="component" value="Unassembled WGS sequence"/>
</dbReference>
<dbReference type="GO" id="GO:0015171">
    <property type="term" value="F:amino acid transmembrane transporter activity"/>
    <property type="evidence" value="ECO:0007669"/>
    <property type="project" value="TreeGrafter"/>
</dbReference>
<dbReference type="PIRSF" id="PIRSF006324">
    <property type="entry name" value="LeuE"/>
    <property type="match status" value="1"/>
</dbReference>
<dbReference type="PANTHER" id="PTHR30086">
    <property type="entry name" value="ARGININE EXPORTER PROTEIN ARGO"/>
    <property type="match status" value="1"/>
</dbReference>
<dbReference type="GO" id="GO:0005886">
    <property type="term" value="C:plasma membrane"/>
    <property type="evidence" value="ECO:0007669"/>
    <property type="project" value="UniProtKB-SubCell"/>
</dbReference>
<feature type="transmembrane region" description="Helical" evidence="6">
    <location>
        <begin position="149"/>
        <end position="170"/>
    </location>
</feature>
<name>A0A1N6GUV5_9BACT</name>
<sequence>MTLSVWLSLVLICILGAMSPGPSLAVVAKNCLGGSWKNGVVTAWAHALGVGMYALASVLGLAIVLQHNPSLFKGIAYLGAGYLLWLGVNAVQSKGGVAAKLTAGREASLFESARDGAMISMLNPKLALFFLALFSQFVAASHASESRAIVVATPLVIDGLWYTIVSFLLTRPSVLERIKARAVLVDRMTGVVLIVLAARVIYTI</sequence>
<evidence type="ECO:0000256" key="1">
    <source>
        <dbReference type="ARBA" id="ARBA00004651"/>
    </source>
</evidence>
<keyword evidence="2" id="KW-1003">Cell membrane</keyword>
<keyword evidence="8" id="KW-1185">Reference proteome</keyword>
<keyword evidence="4 6" id="KW-1133">Transmembrane helix</keyword>
<accession>A0A1N6GUV5</accession>
<evidence type="ECO:0000256" key="6">
    <source>
        <dbReference type="SAM" id="Phobius"/>
    </source>
</evidence>
<organism evidence="7 8">
    <name type="scientific">Halodesulfovibrio marinisediminis DSM 17456</name>
    <dbReference type="NCBI Taxonomy" id="1121457"/>
    <lineage>
        <taxon>Bacteria</taxon>
        <taxon>Pseudomonadati</taxon>
        <taxon>Thermodesulfobacteriota</taxon>
        <taxon>Desulfovibrionia</taxon>
        <taxon>Desulfovibrionales</taxon>
        <taxon>Desulfovibrionaceae</taxon>
        <taxon>Halodesulfovibrio</taxon>
    </lineage>
</organism>
<comment type="subcellular location">
    <subcellularLocation>
        <location evidence="1">Cell membrane</location>
        <topology evidence="1">Multi-pass membrane protein</topology>
    </subcellularLocation>
</comment>
<evidence type="ECO:0000256" key="2">
    <source>
        <dbReference type="ARBA" id="ARBA00022475"/>
    </source>
</evidence>
<dbReference type="PANTHER" id="PTHR30086:SF16">
    <property type="entry name" value="AMINO ACID EFFLUX PERMEASE RHTB FAMILY"/>
    <property type="match status" value="1"/>
</dbReference>
<reference evidence="8" key="1">
    <citation type="submission" date="2016-11" db="EMBL/GenBank/DDBJ databases">
        <authorList>
            <person name="Varghese N."/>
            <person name="Submissions S."/>
        </authorList>
    </citation>
    <scope>NUCLEOTIDE SEQUENCE [LARGE SCALE GENOMIC DNA]</scope>
    <source>
        <strain evidence="8">DSM 17456</strain>
    </source>
</reference>
<dbReference type="InterPro" id="IPR001123">
    <property type="entry name" value="LeuE-type"/>
</dbReference>
<dbReference type="AlphaFoldDB" id="A0A1N6GUV5"/>
<keyword evidence="3 6" id="KW-0812">Transmembrane</keyword>
<evidence type="ECO:0000313" key="7">
    <source>
        <dbReference type="EMBL" id="SIO11319.1"/>
    </source>
</evidence>
<dbReference type="Pfam" id="PF01810">
    <property type="entry name" value="LysE"/>
    <property type="match status" value="1"/>
</dbReference>
<dbReference type="RefSeq" id="WP_074216619.1">
    <property type="nucleotide sequence ID" value="NZ_FSRG01000005.1"/>
</dbReference>
<feature type="transmembrane region" description="Helical" evidence="6">
    <location>
        <begin position="126"/>
        <end position="143"/>
    </location>
</feature>
<dbReference type="STRING" id="1121457.SAMN02745161_1816"/>
<evidence type="ECO:0000313" key="8">
    <source>
        <dbReference type="Proteomes" id="UP000184694"/>
    </source>
</evidence>
<feature type="transmembrane region" description="Helical" evidence="6">
    <location>
        <begin position="41"/>
        <end position="65"/>
    </location>
</feature>
<evidence type="ECO:0000256" key="4">
    <source>
        <dbReference type="ARBA" id="ARBA00022989"/>
    </source>
</evidence>
<gene>
    <name evidence="7" type="ORF">SAMN02745161_1816</name>
</gene>